<evidence type="ECO:0000313" key="2">
    <source>
        <dbReference type="EMBL" id="KAH8009045.1"/>
    </source>
</evidence>
<organism evidence="2 3">
    <name type="scientific">Rhipicephalus microplus</name>
    <name type="common">Cattle tick</name>
    <name type="synonym">Boophilus microplus</name>
    <dbReference type="NCBI Taxonomy" id="6941"/>
    <lineage>
        <taxon>Eukaryota</taxon>
        <taxon>Metazoa</taxon>
        <taxon>Ecdysozoa</taxon>
        <taxon>Arthropoda</taxon>
        <taxon>Chelicerata</taxon>
        <taxon>Arachnida</taxon>
        <taxon>Acari</taxon>
        <taxon>Parasitiformes</taxon>
        <taxon>Ixodida</taxon>
        <taxon>Ixodoidea</taxon>
        <taxon>Ixodidae</taxon>
        <taxon>Rhipicephalinae</taxon>
        <taxon>Rhipicephalus</taxon>
        <taxon>Boophilus</taxon>
    </lineage>
</organism>
<sequence>MLSDVASQSGDPLANAGALLGLSDSVDFGRFTHDDQEGEGTALAEIRPTTEGVTHGAPASRHANREAPPQVAPTRAATVGESAGNSLRTSELLLQNALSVMQSLASALQNTEQAPVQTVRPRVKVDMATNTGYHDCKSVNEYLDRSLHYRQATGLSDAKLLRRMVPVSLTEQVSRWF</sequence>
<gene>
    <name evidence="2" type="ORF">HPB51_009585</name>
</gene>
<evidence type="ECO:0000256" key="1">
    <source>
        <dbReference type="SAM" id="MobiDB-lite"/>
    </source>
</evidence>
<dbReference type="Proteomes" id="UP000821866">
    <property type="component" value="Chromosome 9"/>
</dbReference>
<reference evidence="2" key="1">
    <citation type="journal article" date="2020" name="Cell">
        <title>Large-Scale Comparative Analyses of Tick Genomes Elucidate Their Genetic Diversity and Vector Capacities.</title>
        <authorList>
            <consortium name="Tick Genome and Microbiome Consortium (TIGMIC)"/>
            <person name="Jia N."/>
            <person name="Wang J."/>
            <person name="Shi W."/>
            <person name="Du L."/>
            <person name="Sun Y."/>
            <person name="Zhan W."/>
            <person name="Jiang J.F."/>
            <person name="Wang Q."/>
            <person name="Zhang B."/>
            <person name="Ji P."/>
            <person name="Bell-Sakyi L."/>
            <person name="Cui X.M."/>
            <person name="Yuan T.T."/>
            <person name="Jiang B.G."/>
            <person name="Yang W.F."/>
            <person name="Lam T.T."/>
            <person name="Chang Q.C."/>
            <person name="Ding S.J."/>
            <person name="Wang X.J."/>
            <person name="Zhu J.G."/>
            <person name="Ruan X.D."/>
            <person name="Zhao L."/>
            <person name="Wei J.T."/>
            <person name="Ye R.Z."/>
            <person name="Que T.C."/>
            <person name="Du C.H."/>
            <person name="Zhou Y.H."/>
            <person name="Cheng J.X."/>
            <person name="Dai P.F."/>
            <person name="Guo W.B."/>
            <person name="Han X.H."/>
            <person name="Huang E.J."/>
            <person name="Li L.F."/>
            <person name="Wei W."/>
            <person name="Gao Y.C."/>
            <person name="Liu J.Z."/>
            <person name="Shao H.Z."/>
            <person name="Wang X."/>
            <person name="Wang C.C."/>
            <person name="Yang T.C."/>
            <person name="Huo Q.B."/>
            <person name="Li W."/>
            <person name="Chen H.Y."/>
            <person name="Chen S.E."/>
            <person name="Zhou L.G."/>
            <person name="Ni X.B."/>
            <person name="Tian J.H."/>
            <person name="Sheng Y."/>
            <person name="Liu T."/>
            <person name="Pan Y.S."/>
            <person name="Xia L.Y."/>
            <person name="Li J."/>
            <person name="Zhao F."/>
            <person name="Cao W.C."/>
        </authorList>
    </citation>
    <scope>NUCLEOTIDE SEQUENCE</scope>
    <source>
        <strain evidence="2">Rmic-2018</strain>
    </source>
</reference>
<dbReference type="EMBL" id="JABSTU010000011">
    <property type="protein sequence ID" value="KAH8009045.1"/>
    <property type="molecule type" value="Genomic_DNA"/>
</dbReference>
<evidence type="ECO:0000313" key="3">
    <source>
        <dbReference type="Proteomes" id="UP000821866"/>
    </source>
</evidence>
<accession>A0A9J6D4S2</accession>
<keyword evidence="3" id="KW-1185">Reference proteome</keyword>
<protein>
    <submittedName>
        <fullName evidence="2">Uncharacterized protein</fullName>
    </submittedName>
</protein>
<dbReference type="AlphaFoldDB" id="A0A9J6D4S2"/>
<feature type="region of interest" description="Disordered" evidence="1">
    <location>
        <begin position="30"/>
        <end position="74"/>
    </location>
</feature>
<comment type="caution">
    <text evidence="2">The sequence shown here is derived from an EMBL/GenBank/DDBJ whole genome shotgun (WGS) entry which is preliminary data.</text>
</comment>
<reference evidence="2" key="2">
    <citation type="submission" date="2021-09" db="EMBL/GenBank/DDBJ databases">
        <authorList>
            <person name="Jia N."/>
            <person name="Wang J."/>
            <person name="Shi W."/>
            <person name="Du L."/>
            <person name="Sun Y."/>
            <person name="Zhan W."/>
            <person name="Jiang J."/>
            <person name="Wang Q."/>
            <person name="Zhang B."/>
            <person name="Ji P."/>
            <person name="Sakyi L.B."/>
            <person name="Cui X."/>
            <person name="Yuan T."/>
            <person name="Jiang B."/>
            <person name="Yang W."/>
            <person name="Lam T.T.-Y."/>
            <person name="Chang Q."/>
            <person name="Ding S."/>
            <person name="Wang X."/>
            <person name="Zhu J."/>
            <person name="Ruan X."/>
            <person name="Zhao L."/>
            <person name="Wei J."/>
            <person name="Que T."/>
            <person name="Du C."/>
            <person name="Cheng J."/>
            <person name="Dai P."/>
            <person name="Han X."/>
            <person name="Huang E."/>
            <person name="Gao Y."/>
            <person name="Liu J."/>
            <person name="Shao H."/>
            <person name="Ye R."/>
            <person name="Li L."/>
            <person name="Wei W."/>
            <person name="Wang X."/>
            <person name="Wang C."/>
            <person name="Huo Q."/>
            <person name="Li W."/>
            <person name="Guo W."/>
            <person name="Chen H."/>
            <person name="Chen S."/>
            <person name="Zhou L."/>
            <person name="Zhou L."/>
            <person name="Ni X."/>
            <person name="Tian J."/>
            <person name="Zhou Y."/>
            <person name="Sheng Y."/>
            <person name="Liu T."/>
            <person name="Pan Y."/>
            <person name="Xia L."/>
            <person name="Li J."/>
            <person name="Zhao F."/>
            <person name="Cao W."/>
        </authorList>
    </citation>
    <scope>NUCLEOTIDE SEQUENCE</scope>
    <source>
        <strain evidence="2">Rmic-2018</strain>
        <tissue evidence="2">Larvae</tissue>
    </source>
</reference>
<proteinExistence type="predicted"/>
<name>A0A9J6D4S2_RHIMP</name>